<keyword evidence="1" id="KW-0812">Transmembrane</keyword>
<feature type="transmembrane region" description="Helical" evidence="1">
    <location>
        <begin position="76"/>
        <end position="97"/>
    </location>
</feature>
<feature type="transmembrane region" description="Helical" evidence="1">
    <location>
        <begin position="109"/>
        <end position="129"/>
    </location>
</feature>
<reference evidence="2" key="1">
    <citation type="submission" date="2021-04" db="EMBL/GenBank/DDBJ databases">
        <title>The complete genome sequence of Caulobacter sp. S6.</title>
        <authorList>
            <person name="Tang Y."/>
            <person name="Ouyang W."/>
            <person name="Liu Q."/>
            <person name="Huang B."/>
            <person name="Guo Z."/>
            <person name="Lei P."/>
        </authorList>
    </citation>
    <scope>NUCLEOTIDE SEQUENCE</scope>
    <source>
        <strain evidence="2">S6</strain>
    </source>
</reference>
<evidence type="ECO:0000313" key="3">
    <source>
        <dbReference type="Proteomes" id="UP000676409"/>
    </source>
</evidence>
<organism evidence="2 3">
    <name type="scientific">Phenylobacterium montanum</name>
    <dbReference type="NCBI Taxonomy" id="2823693"/>
    <lineage>
        <taxon>Bacteria</taxon>
        <taxon>Pseudomonadati</taxon>
        <taxon>Pseudomonadota</taxon>
        <taxon>Alphaproteobacteria</taxon>
        <taxon>Caulobacterales</taxon>
        <taxon>Caulobacteraceae</taxon>
        <taxon>Phenylobacterium</taxon>
    </lineage>
</organism>
<feature type="transmembrane region" description="Helical" evidence="1">
    <location>
        <begin position="12"/>
        <end position="32"/>
    </location>
</feature>
<protein>
    <recommendedName>
        <fullName evidence="4">Transmembrane protein</fullName>
    </recommendedName>
</protein>
<accession>A0A975G333</accession>
<sequence>MNKGSKTTPSRLGAAIYPAIGLGVWLNGAVLFRMGGRALFASGPAVAVLTGLGVAAAVCGVFRTTLSWRRADPRNAVAIAALMATPGLFAESLRMLLLHPATGLDPNQAATFASVIFFGNGALFAYALAIQLSRAKAPL</sequence>
<proteinExistence type="predicted"/>
<gene>
    <name evidence="2" type="ORF">KCG34_07980</name>
</gene>
<feature type="transmembrane region" description="Helical" evidence="1">
    <location>
        <begin position="38"/>
        <end position="64"/>
    </location>
</feature>
<dbReference type="RefSeq" id="WP_211939848.1">
    <property type="nucleotide sequence ID" value="NZ_CP073078.1"/>
</dbReference>
<keyword evidence="3" id="KW-1185">Reference proteome</keyword>
<keyword evidence="1" id="KW-1133">Transmembrane helix</keyword>
<evidence type="ECO:0008006" key="4">
    <source>
        <dbReference type="Google" id="ProtNLM"/>
    </source>
</evidence>
<dbReference type="KEGG" id="caul:KCG34_07980"/>
<dbReference type="AlphaFoldDB" id="A0A975G333"/>
<keyword evidence="1" id="KW-0472">Membrane</keyword>
<dbReference type="EMBL" id="CP073078">
    <property type="protein sequence ID" value="QUD89796.1"/>
    <property type="molecule type" value="Genomic_DNA"/>
</dbReference>
<dbReference type="Proteomes" id="UP000676409">
    <property type="component" value="Chromosome"/>
</dbReference>
<name>A0A975G333_9CAUL</name>
<evidence type="ECO:0000256" key="1">
    <source>
        <dbReference type="SAM" id="Phobius"/>
    </source>
</evidence>
<evidence type="ECO:0000313" key="2">
    <source>
        <dbReference type="EMBL" id="QUD89796.1"/>
    </source>
</evidence>